<accession>A0AB39YRG7</accession>
<protein>
    <submittedName>
        <fullName evidence="1">YncE family protein</fullName>
    </submittedName>
</protein>
<dbReference type="InterPro" id="IPR015943">
    <property type="entry name" value="WD40/YVTN_repeat-like_dom_sf"/>
</dbReference>
<dbReference type="RefSeq" id="WP_369745703.1">
    <property type="nucleotide sequence ID" value="NZ_CP165735.1"/>
</dbReference>
<reference evidence="1" key="1">
    <citation type="submission" date="2024-07" db="EMBL/GenBank/DDBJ databases">
        <authorList>
            <person name="Li J."/>
            <person name="Wei H."/>
            <person name="Ma J."/>
        </authorList>
    </citation>
    <scope>NUCLEOTIDE SEQUENCE</scope>
    <source>
        <strain evidence="1">AMU7</strain>
    </source>
</reference>
<organism evidence="1">
    <name type="scientific">Paenarthrobacter sp. AMU7</name>
    <dbReference type="NCBI Taxonomy" id="3162492"/>
    <lineage>
        <taxon>Bacteria</taxon>
        <taxon>Bacillati</taxon>
        <taxon>Actinomycetota</taxon>
        <taxon>Actinomycetes</taxon>
        <taxon>Micrococcales</taxon>
        <taxon>Micrococcaceae</taxon>
        <taxon>Paenarthrobacter</taxon>
    </lineage>
</organism>
<dbReference type="Gene3D" id="2.130.10.10">
    <property type="entry name" value="YVTN repeat-like/Quinoprotein amine dehydrogenase"/>
    <property type="match status" value="1"/>
</dbReference>
<dbReference type="InterPro" id="IPR011044">
    <property type="entry name" value="Quino_amine_DH_bsu"/>
</dbReference>
<proteinExistence type="predicted"/>
<sequence>MNSEVLVVADQKAGNVQFLNPVTGAVQRRLDSVVLAEHAGFLPLGGGRCAFIDDAGGALVIADAFTNTPLRTIPVAIPGEHLACDPSGRFIAVTTGLGVSWEPWSDLLTVVDLESDGGPTSRRIRTRAGEPGVVVGETPEGPAAVVRHREPGGIESFSVERILAEGVHCPPMQGLRAEASPDGHGDAFDPVTGTMFVATGQGLERFDIRKPQPEALQAIAWDAPGRAYFLRFCPGRRVLVAVLRHGGGEPRDWAQWGNTLWVHNLDTGLTQTTPLGQGLVFRFALTANGIATARVHPEGDELSVHHLGPLEAGPPALRGTWDLPRMDGAPRPGNEPWDNAERRAIAASPSSELVAVTRGGHGELHVVDTSAAGSPLRTITLGSPLHDGGHLAWVSAVDAAPGDTVGR</sequence>
<gene>
    <name evidence="1" type="ORF">ABQM86_00745</name>
</gene>
<dbReference type="AlphaFoldDB" id="A0AB39YRG7"/>
<name>A0AB39YRG7_9MICC</name>
<dbReference type="EMBL" id="CP165735">
    <property type="protein sequence ID" value="XDV71753.1"/>
    <property type="molecule type" value="Genomic_DNA"/>
</dbReference>
<evidence type="ECO:0000313" key="1">
    <source>
        <dbReference type="EMBL" id="XDV71753.1"/>
    </source>
</evidence>
<dbReference type="SUPFAM" id="SSF50969">
    <property type="entry name" value="YVTN repeat-like/Quinoprotein amine dehydrogenase"/>
    <property type="match status" value="1"/>
</dbReference>